<dbReference type="RefSeq" id="WP_192862119.1">
    <property type="nucleotide sequence ID" value="NZ_JADAQT010000065.1"/>
</dbReference>
<dbReference type="PANTHER" id="PTHR30055:SF230">
    <property type="entry name" value="TRANSCRIPTIONAL REGULATORY PROTEIN (PROBABLY TETR-FAMILY)-RELATED"/>
    <property type="match status" value="1"/>
</dbReference>
<name>A0ABR9MVY9_9MICO</name>
<organism evidence="6 7">
    <name type="scientific">Myceligenerans pegani</name>
    <dbReference type="NCBI Taxonomy" id="2776917"/>
    <lineage>
        <taxon>Bacteria</taxon>
        <taxon>Bacillati</taxon>
        <taxon>Actinomycetota</taxon>
        <taxon>Actinomycetes</taxon>
        <taxon>Micrococcales</taxon>
        <taxon>Promicromonosporaceae</taxon>
        <taxon>Myceligenerans</taxon>
    </lineage>
</organism>
<dbReference type="InterPro" id="IPR001647">
    <property type="entry name" value="HTH_TetR"/>
</dbReference>
<dbReference type="InterPro" id="IPR036271">
    <property type="entry name" value="Tet_transcr_reg_TetR-rel_C_sf"/>
</dbReference>
<dbReference type="PANTHER" id="PTHR30055">
    <property type="entry name" value="HTH-TYPE TRANSCRIPTIONAL REGULATOR RUTR"/>
    <property type="match status" value="1"/>
</dbReference>
<feature type="domain" description="HTH tetR-type" evidence="5">
    <location>
        <begin position="11"/>
        <end position="71"/>
    </location>
</feature>
<sequence>MAGSRGRPRDAAIDQRILAVTREAVVRQGYRGLVMEQVASAVGVGKQTLYRRWPRRPLLVFEAVFGGGAEAAGILPDTGTLAGDLAAVVEAQRLLYSDPANVELLRGLLADCLGEPELLAEFQRRLVRPRLASLETVARRAADRGELRPEIDTEFIAELIGGFMLVHVLVYGGSAEDFGPALADVVVRGAR</sequence>
<feature type="DNA-binding region" description="H-T-H motif" evidence="4">
    <location>
        <begin position="34"/>
        <end position="53"/>
    </location>
</feature>
<keyword evidence="1" id="KW-0805">Transcription regulation</keyword>
<accession>A0ABR9MVY9</accession>
<reference evidence="6 7" key="1">
    <citation type="submission" date="2020-10" db="EMBL/GenBank/DDBJ databases">
        <title>Myceligenerans pegani sp. nov., an endophytic actinomycete isolated from Peganum harmala L. in Xinjiang, China.</title>
        <authorList>
            <person name="Xin L."/>
        </authorList>
    </citation>
    <scope>NUCLEOTIDE SEQUENCE [LARGE SCALE GENOMIC DNA]</scope>
    <source>
        <strain evidence="6 7">TRM65318</strain>
    </source>
</reference>
<dbReference type="PROSITE" id="PS50977">
    <property type="entry name" value="HTH_TETR_2"/>
    <property type="match status" value="1"/>
</dbReference>
<evidence type="ECO:0000259" key="5">
    <source>
        <dbReference type="PROSITE" id="PS50977"/>
    </source>
</evidence>
<comment type="caution">
    <text evidence="6">The sequence shown here is derived from an EMBL/GenBank/DDBJ whole genome shotgun (WGS) entry which is preliminary data.</text>
</comment>
<dbReference type="InterPro" id="IPR011075">
    <property type="entry name" value="TetR_C"/>
</dbReference>
<evidence type="ECO:0000256" key="3">
    <source>
        <dbReference type="ARBA" id="ARBA00023163"/>
    </source>
</evidence>
<evidence type="ECO:0000313" key="7">
    <source>
        <dbReference type="Proteomes" id="UP000625527"/>
    </source>
</evidence>
<dbReference type="Pfam" id="PF00440">
    <property type="entry name" value="TetR_N"/>
    <property type="match status" value="1"/>
</dbReference>
<evidence type="ECO:0000313" key="6">
    <source>
        <dbReference type="EMBL" id="MBE1875555.1"/>
    </source>
</evidence>
<dbReference type="InterPro" id="IPR009057">
    <property type="entry name" value="Homeodomain-like_sf"/>
</dbReference>
<evidence type="ECO:0000256" key="1">
    <source>
        <dbReference type="ARBA" id="ARBA00023015"/>
    </source>
</evidence>
<dbReference type="Proteomes" id="UP000625527">
    <property type="component" value="Unassembled WGS sequence"/>
</dbReference>
<dbReference type="SUPFAM" id="SSF46689">
    <property type="entry name" value="Homeodomain-like"/>
    <property type="match status" value="1"/>
</dbReference>
<evidence type="ECO:0000256" key="4">
    <source>
        <dbReference type="PROSITE-ProRule" id="PRU00335"/>
    </source>
</evidence>
<dbReference type="Gene3D" id="1.10.10.60">
    <property type="entry name" value="Homeodomain-like"/>
    <property type="match status" value="1"/>
</dbReference>
<dbReference type="Pfam" id="PF16859">
    <property type="entry name" value="TetR_C_11"/>
    <property type="match status" value="1"/>
</dbReference>
<gene>
    <name evidence="6" type="ORF">IHE71_07525</name>
</gene>
<protein>
    <submittedName>
        <fullName evidence="6">TetR/AcrR family transcriptional regulator</fullName>
    </submittedName>
</protein>
<dbReference type="SUPFAM" id="SSF48498">
    <property type="entry name" value="Tetracyclin repressor-like, C-terminal domain"/>
    <property type="match status" value="1"/>
</dbReference>
<keyword evidence="7" id="KW-1185">Reference proteome</keyword>
<proteinExistence type="predicted"/>
<keyword evidence="2 4" id="KW-0238">DNA-binding</keyword>
<dbReference type="EMBL" id="JADAQT010000065">
    <property type="protein sequence ID" value="MBE1875555.1"/>
    <property type="molecule type" value="Genomic_DNA"/>
</dbReference>
<keyword evidence="3" id="KW-0804">Transcription</keyword>
<dbReference type="Gene3D" id="1.10.357.10">
    <property type="entry name" value="Tetracycline Repressor, domain 2"/>
    <property type="match status" value="1"/>
</dbReference>
<dbReference type="InterPro" id="IPR050109">
    <property type="entry name" value="HTH-type_TetR-like_transc_reg"/>
</dbReference>
<evidence type="ECO:0000256" key="2">
    <source>
        <dbReference type="ARBA" id="ARBA00023125"/>
    </source>
</evidence>